<dbReference type="SMART" id="SM00368">
    <property type="entry name" value="LRR_RI"/>
    <property type="match status" value="1"/>
</dbReference>
<dbReference type="Gene3D" id="3.80.10.10">
    <property type="entry name" value="Ribonuclease Inhibitor"/>
    <property type="match status" value="1"/>
</dbReference>
<evidence type="ECO:0000313" key="4">
    <source>
        <dbReference type="Proteomes" id="UP001529510"/>
    </source>
</evidence>
<accession>A0ABD0PPU5</accession>
<name>A0ABD0PPU5_CIRMR</name>
<gene>
    <name evidence="3" type="ORF">M9458_031321</name>
</gene>
<feature type="non-terminal residue" evidence="3">
    <location>
        <position position="1"/>
    </location>
</feature>
<dbReference type="SUPFAM" id="SSF52047">
    <property type="entry name" value="RNI-like"/>
    <property type="match status" value="1"/>
</dbReference>
<dbReference type="InterPro" id="IPR032675">
    <property type="entry name" value="LRR_dom_sf"/>
</dbReference>
<evidence type="ECO:0000256" key="2">
    <source>
        <dbReference type="ARBA" id="ARBA00022737"/>
    </source>
</evidence>
<dbReference type="Proteomes" id="UP001529510">
    <property type="component" value="Unassembled WGS sequence"/>
</dbReference>
<dbReference type="EMBL" id="JAMKFB020000015">
    <property type="protein sequence ID" value="KAL0175353.1"/>
    <property type="molecule type" value="Genomic_DNA"/>
</dbReference>
<keyword evidence="4" id="KW-1185">Reference proteome</keyword>
<keyword evidence="1" id="KW-0433">Leucine-rich repeat</keyword>
<sequence length="49" mass="5066">EGCAALALALKSNPSQLRQLDLTGNTLGDSGVMHLSSGLKNPQCSLEIL</sequence>
<feature type="non-terminal residue" evidence="3">
    <location>
        <position position="49"/>
    </location>
</feature>
<dbReference type="InterPro" id="IPR051261">
    <property type="entry name" value="NLR"/>
</dbReference>
<evidence type="ECO:0000313" key="3">
    <source>
        <dbReference type="EMBL" id="KAL0175353.1"/>
    </source>
</evidence>
<evidence type="ECO:0000256" key="1">
    <source>
        <dbReference type="ARBA" id="ARBA00022614"/>
    </source>
</evidence>
<dbReference type="PANTHER" id="PTHR24106">
    <property type="entry name" value="NACHT, LRR AND CARD DOMAINS-CONTAINING"/>
    <property type="match status" value="1"/>
</dbReference>
<dbReference type="AlphaFoldDB" id="A0ABD0PPU5"/>
<keyword evidence="2" id="KW-0677">Repeat</keyword>
<comment type="caution">
    <text evidence="3">The sequence shown here is derived from an EMBL/GenBank/DDBJ whole genome shotgun (WGS) entry which is preliminary data.</text>
</comment>
<reference evidence="3 4" key="1">
    <citation type="submission" date="2024-05" db="EMBL/GenBank/DDBJ databases">
        <title>Genome sequencing and assembly of Indian major carp, Cirrhinus mrigala (Hamilton, 1822).</title>
        <authorList>
            <person name="Mohindra V."/>
            <person name="Chowdhury L.M."/>
            <person name="Lal K."/>
            <person name="Jena J.K."/>
        </authorList>
    </citation>
    <scope>NUCLEOTIDE SEQUENCE [LARGE SCALE GENOMIC DNA]</scope>
    <source>
        <strain evidence="3">CM1030</strain>
        <tissue evidence="3">Blood</tissue>
    </source>
</reference>
<proteinExistence type="predicted"/>
<organism evidence="3 4">
    <name type="scientific">Cirrhinus mrigala</name>
    <name type="common">Mrigala</name>
    <dbReference type="NCBI Taxonomy" id="683832"/>
    <lineage>
        <taxon>Eukaryota</taxon>
        <taxon>Metazoa</taxon>
        <taxon>Chordata</taxon>
        <taxon>Craniata</taxon>
        <taxon>Vertebrata</taxon>
        <taxon>Euteleostomi</taxon>
        <taxon>Actinopterygii</taxon>
        <taxon>Neopterygii</taxon>
        <taxon>Teleostei</taxon>
        <taxon>Ostariophysi</taxon>
        <taxon>Cypriniformes</taxon>
        <taxon>Cyprinidae</taxon>
        <taxon>Labeoninae</taxon>
        <taxon>Labeonini</taxon>
        <taxon>Cirrhinus</taxon>
    </lineage>
</organism>
<protein>
    <submittedName>
        <fullName evidence="3">Uncharacterized protein</fullName>
    </submittedName>
</protein>